<dbReference type="InterPro" id="IPR020846">
    <property type="entry name" value="MFS_dom"/>
</dbReference>
<evidence type="ECO:0000313" key="7">
    <source>
        <dbReference type="EMBL" id="PYI39946.1"/>
    </source>
</evidence>
<evidence type="ECO:0000256" key="2">
    <source>
        <dbReference type="ARBA" id="ARBA00022692"/>
    </source>
</evidence>
<dbReference type="PANTHER" id="PTHR42718:SF35">
    <property type="entry name" value="BLL0718 PROTEIN"/>
    <property type="match status" value="1"/>
</dbReference>
<evidence type="ECO:0000256" key="1">
    <source>
        <dbReference type="ARBA" id="ARBA00004651"/>
    </source>
</evidence>
<keyword evidence="2 5" id="KW-0812">Transmembrane</keyword>
<organism evidence="7 8">
    <name type="scientific">Arthrobacter psychrolactophilus</name>
    <dbReference type="NCBI Taxonomy" id="92442"/>
    <lineage>
        <taxon>Bacteria</taxon>
        <taxon>Bacillati</taxon>
        <taxon>Actinomycetota</taxon>
        <taxon>Actinomycetes</taxon>
        <taxon>Micrococcales</taxon>
        <taxon>Micrococcaceae</taxon>
        <taxon>Arthrobacter</taxon>
    </lineage>
</organism>
<feature type="transmembrane region" description="Helical" evidence="5">
    <location>
        <begin position="332"/>
        <end position="352"/>
    </location>
</feature>
<dbReference type="Proteomes" id="UP000247980">
    <property type="component" value="Unassembled WGS sequence"/>
</dbReference>
<dbReference type="InterPro" id="IPR011701">
    <property type="entry name" value="MFS"/>
</dbReference>
<feature type="transmembrane region" description="Helical" evidence="5">
    <location>
        <begin position="408"/>
        <end position="430"/>
    </location>
</feature>
<feature type="transmembrane region" description="Helical" evidence="5">
    <location>
        <begin position="373"/>
        <end position="396"/>
    </location>
</feature>
<dbReference type="SUPFAM" id="SSF103473">
    <property type="entry name" value="MFS general substrate transporter"/>
    <property type="match status" value="1"/>
</dbReference>
<keyword evidence="8" id="KW-1185">Reference proteome</keyword>
<evidence type="ECO:0000256" key="3">
    <source>
        <dbReference type="ARBA" id="ARBA00022989"/>
    </source>
</evidence>
<evidence type="ECO:0000256" key="4">
    <source>
        <dbReference type="ARBA" id="ARBA00023136"/>
    </source>
</evidence>
<dbReference type="OrthoDB" id="4484751at2"/>
<dbReference type="AlphaFoldDB" id="A0A2V5JNJ4"/>
<feature type="transmembrane region" description="Helical" evidence="5">
    <location>
        <begin position="308"/>
        <end position="326"/>
    </location>
</feature>
<dbReference type="Pfam" id="PF07690">
    <property type="entry name" value="MFS_1"/>
    <property type="match status" value="2"/>
</dbReference>
<gene>
    <name evidence="7" type="ORF">CVS30_03555</name>
</gene>
<evidence type="ECO:0000259" key="6">
    <source>
        <dbReference type="PROSITE" id="PS50850"/>
    </source>
</evidence>
<dbReference type="InterPro" id="IPR036259">
    <property type="entry name" value="MFS_trans_sf"/>
</dbReference>
<keyword evidence="4 5" id="KW-0472">Membrane</keyword>
<feature type="transmembrane region" description="Helical" evidence="5">
    <location>
        <begin position="194"/>
        <end position="218"/>
    </location>
</feature>
<comment type="subcellular location">
    <subcellularLocation>
        <location evidence="1">Cell membrane</location>
        <topology evidence="1">Multi-pass membrane protein</topology>
    </subcellularLocation>
</comment>
<keyword evidence="3 5" id="KW-1133">Transmembrane helix</keyword>
<proteinExistence type="predicted"/>
<dbReference type="CDD" id="cd17504">
    <property type="entry name" value="MFS_MMR_MDR_like"/>
    <property type="match status" value="1"/>
</dbReference>
<dbReference type="PANTHER" id="PTHR42718">
    <property type="entry name" value="MAJOR FACILITATOR SUPERFAMILY MULTIDRUG TRANSPORTER MFSC"/>
    <property type="match status" value="1"/>
</dbReference>
<feature type="transmembrane region" description="Helical" evidence="5">
    <location>
        <begin position="238"/>
        <end position="262"/>
    </location>
</feature>
<reference evidence="7 8" key="1">
    <citation type="submission" date="2018-05" db="EMBL/GenBank/DDBJ databases">
        <title>Genetic diversity of glacier-inhabiting Cryobacterium bacteria in China and description of Cryobacterium mengkeensis sp. nov. and Arthrobacter glacialis sp. nov.</title>
        <authorList>
            <person name="Liu Q."/>
            <person name="Xin Y.-H."/>
        </authorList>
    </citation>
    <scope>NUCLEOTIDE SEQUENCE [LARGE SCALE GENOMIC DNA]</scope>
    <source>
        <strain evidence="7 8">B7</strain>
    </source>
</reference>
<feature type="transmembrane region" description="Helical" evidence="5">
    <location>
        <begin position="137"/>
        <end position="157"/>
    </location>
</feature>
<feature type="transmembrane region" description="Helical" evidence="5">
    <location>
        <begin position="104"/>
        <end position="125"/>
    </location>
</feature>
<protein>
    <submittedName>
        <fullName evidence="7">MFS transporter</fullName>
    </submittedName>
</protein>
<name>A0A2V5JNJ4_9MICC</name>
<evidence type="ECO:0000313" key="8">
    <source>
        <dbReference type="Proteomes" id="UP000247980"/>
    </source>
</evidence>
<feature type="transmembrane region" description="Helical" evidence="5">
    <location>
        <begin position="51"/>
        <end position="69"/>
    </location>
</feature>
<feature type="transmembrane region" description="Helical" evidence="5">
    <location>
        <begin position="169"/>
        <end position="188"/>
    </location>
</feature>
<dbReference type="EMBL" id="QJVC01000002">
    <property type="protein sequence ID" value="PYI39946.1"/>
    <property type="molecule type" value="Genomic_DNA"/>
</dbReference>
<dbReference type="GO" id="GO:0005886">
    <property type="term" value="C:plasma membrane"/>
    <property type="evidence" value="ECO:0007669"/>
    <property type="project" value="UniProtKB-SubCell"/>
</dbReference>
<evidence type="ECO:0000256" key="5">
    <source>
        <dbReference type="SAM" id="Phobius"/>
    </source>
</evidence>
<feature type="transmembrane region" description="Helical" evidence="5">
    <location>
        <begin position="20"/>
        <end position="39"/>
    </location>
</feature>
<dbReference type="PROSITE" id="PS50850">
    <property type="entry name" value="MFS"/>
    <property type="match status" value="1"/>
</dbReference>
<feature type="domain" description="Major facilitator superfamily (MFS) profile" evidence="6">
    <location>
        <begin position="1"/>
        <end position="435"/>
    </location>
</feature>
<feature type="transmembrane region" description="Helical" evidence="5">
    <location>
        <begin position="75"/>
        <end position="95"/>
    </location>
</feature>
<sequence>MVTPLIPLFPGIFETSASNTAWIITATLLAGAVAVPISGRLGDLFGKRRMILILAIPLILGAIICAFAPSVQLMIVGRALQGLGSGMVPLGIAMLRDLVPRERLAAAIATVSATLGVGGAIGMPIAAGVVEFSNWRVLFLGSAVITLLVALAIWKFIPAMAAGAAGQRFDGLGAVGLTIGLVSLILAVSQGANWGWSSALTLGLFALAAVSLVLWGLWESRTKDPLVDLRTAVIPRVLLTNIASIFVGFGMYASMLVMPQILQMPTSTGYGLGQSILAAGMWMAPAGLMMMFLSPMGGRLTDAKGPKFTLVLGVCIIAAGYVVGLLGMGSTWGLLVTGLVINSGLAFAYGAMPALIMGSVPMSETAAANGFNALMRSLGTTIGAAVIGLVLAQMTIDFHGVVIPSETGFRMALILGGGISVLAAILAAFIPAVAKNQATTAVVLDQEKVSAS</sequence>
<comment type="caution">
    <text evidence="7">The sequence shown here is derived from an EMBL/GenBank/DDBJ whole genome shotgun (WGS) entry which is preliminary data.</text>
</comment>
<dbReference type="Gene3D" id="1.20.1250.20">
    <property type="entry name" value="MFS general substrate transporter like domains"/>
    <property type="match status" value="2"/>
</dbReference>
<accession>A0A2V5JNJ4</accession>
<dbReference type="GO" id="GO:0022857">
    <property type="term" value="F:transmembrane transporter activity"/>
    <property type="evidence" value="ECO:0007669"/>
    <property type="project" value="InterPro"/>
</dbReference>
<feature type="transmembrane region" description="Helical" evidence="5">
    <location>
        <begin position="274"/>
        <end position="296"/>
    </location>
</feature>